<evidence type="ECO:0000256" key="7">
    <source>
        <dbReference type="SAM" id="MobiDB-lite"/>
    </source>
</evidence>
<dbReference type="EC" id="4.2.1.84" evidence="2"/>
<evidence type="ECO:0000256" key="5">
    <source>
        <dbReference type="ARBA" id="ARBA00044877"/>
    </source>
</evidence>
<keyword evidence="3 6" id="KW-0479">Metal-binding</keyword>
<organism evidence="9 10">
    <name type="scientific">Oceanicella actignis</name>
    <dbReference type="NCBI Taxonomy" id="1189325"/>
    <lineage>
        <taxon>Bacteria</taxon>
        <taxon>Pseudomonadati</taxon>
        <taxon>Pseudomonadota</taxon>
        <taxon>Alphaproteobacteria</taxon>
        <taxon>Rhodobacterales</taxon>
        <taxon>Paracoccaceae</taxon>
        <taxon>Oceanicella</taxon>
    </lineage>
</organism>
<dbReference type="Pfam" id="PF02979">
    <property type="entry name" value="NHase_alpha"/>
    <property type="match status" value="1"/>
</dbReference>
<dbReference type="InterPro" id="IPR004232">
    <property type="entry name" value="CN_Hdrtase_a/SCN_Hdrlase_g"/>
</dbReference>
<evidence type="ECO:0000313" key="9">
    <source>
        <dbReference type="EMBL" id="SHN61027.1"/>
    </source>
</evidence>
<evidence type="ECO:0000256" key="1">
    <source>
        <dbReference type="ARBA" id="ARBA00009363"/>
    </source>
</evidence>
<name>A0A1M7SR37_9RHOB</name>
<dbReference type="InterPro" id="IPR018141">
    <property type="entry name" value="Nitrile_hydratase_asu"/>
</dbReference>
<comment type="similarity">
    <text evidence="1">Belongs to the nitrile hydratase subunit alpha family.</text>
</comment>
<dbReference type="AlphaFoldDB" id="A0A1M7SR37"/>
<keyword evidence="6" id="KW-0408">Iron</keyword>
<comment type="catalytic activity">
    <reaction evidence="5">
        <text>an aliphatic primary amide = an aliphatic nitrile + H2O</text>
        <dbReference type="Rhea" id="RHEA:12673"/>
        <dbReference type="ChEBI" id="CHEBI:15377"/>
        <dbReference type="ChEBI" id="CHEBI:65285"/>
        <dbReference type="ChEBI" id="CHEBI:80291"/>
        <dbReference type="EC" id="4.2.1.84"/>
    </reaction>
</comment>
<dbReference type="GO" id="GO:0046914">
    <property type="term" value="F:transition metal ion binding"/>
    <property type="evidence" value="ECO:0007669"/>
    <property type="project" value="InterPro"/>
</dbReference>
<evidence type="ECO:0000256" key="3">
    <source>
        <dbReference type="ARBA" id="ARBA00022723"/>
    </source>
</evidence>
<keyword evidence="4" id="KW-0456">Lyase</keyword>
<evidence type="ECO:0000259" key="8">
    <source>
        <dbReference type="Pfam" id="PF02979"/>
    </source>
</evidence>
<dbReference type="PIRSF" id="PIRSF001426">
    <property type="entry name" value="NHase_alpha"/>
    <property type="match status" value="1"/>
</dbReference>
<protein>
    <recommendedName>
        <fullName evidence="2">nitrile hydratase</fullName>
        <ecNumber evidence="2">4.2.1.84</ecNumber>
    </recommendedName>
</protein>
<accession>A0A1M7SR37</accession>
<evidence type="ECO:0000313" key="10">
    <source>
        <dbReference type="Proteomes" id="UP000184066"/>
    </source>
</evidence>
<dbReference type="OrthoDB" id="528553at2"/>
<keyword evidence="10" id="KW-1185">Reference proteome</keyword>
<dbReference type="NCBIfam" id="TIGR01323">
    <property type="entry name" value="nitrile_alph"/>
    <property type="match status" value="1"/>
</dbReference>
<sequence>MPHDHPHEHLSPSGHPYRPDQDGPLTAAQALEIAVRELLIEKGVLTAREIADAIARMDARSPAAGARVVARAWTDPAFKARLLADASAAAREMGCDIDALRLIAVENDETTHNVVVCTLCSCYPRNLLGLPPDWYKQRAYRSRVVAEPRKVLAEFGLELPAHVRIRVHDSTADMRYFVLPARPAGTEGWDEERLAALVTRDCMIGVAVPQAQK</sequence>
<reference evidence="9 10" key="1">
    <citation type="submission" date="2016-12" db="EMBL/GenBank/DDBJ databases">
        <authorList>
            <person name="Song W.-J."/>
            <person name="Kurnit D.M."/>
        </authorList>
    </citation>
    <scope>NUCLEOTIDE SEQUENCE [LARGE SCALE GENOMIC DNA]</scope>
    <source>
        <strain evidence="9 10">CGMCC 1.10808</strain>
    </source>
</reference>
<feature type="domain" description="Nitrile hydratase alpha/Thiocyanate hydrolase gamma" evidence="8">
    <location>
        <begin position="29"/>
        <end position="207"/>
    </location>
</feature>
<feature type="compositionally biased region" description="Basic and acidic residues" evidence="7">
    <location>
        <begin position="1"/>
        <end position="10"/>
    </location>
</feature>
<dbReference type="InterPro" id="IPR023900">
    <property type="entry name" value="CN_Hdrtase_asu/SCN_Hdrlase_gsu"/>
</dbReference>
<evidence type="ECO:0000256" key="6">
    <source>
        <dbReference type="PIRSR" id="PIRSR001426-1"/>
    </source>
</evidence>
<dbReference type="SUPFAM" id="SSF56209">
    <property type="entry name" value="Nitrile hydratase alpha chain"/>
    <property type="match status" value="1"/>
</dbReference>
<dbReference type="GO" id="GO:0018822">
    <property type="term" value="F:nitrile hydratase activity"/>
    <property type="evidence" value="ECO:0007669"/>
    <property type="project" value="UniProtKB-EC"/>
</dbReference>
<dbReference type="RefSeq" id="WP_072746719.1">
    <property type="nucleotide sequence ID" value="NZ_FOHL01000001.1"/>
</dbReference>
<dbReference type="Gene3D" id="3.90.330.10">
    <property type="entry name" value="Nitrile hydratase alpha /Thiocyanate hydrolase gamma"/>
    <property type="match status" value="1"/>
</dbReference>
<feature type="binding site" evidence="6">
    <location>
        <position position="121"/>
    </location>
    <ligand>
        <name>Fe(3+)</name>
        <dbReference type="ChEBI" id="CHEBI:29034"/>
    </ligand>
</feature>
<dbReference type="Proteomes" id="UP000184066">
    <property type="component" value="Unassembled WGS sequence"/>
</dbReference>
<evidence type="ECO:0000256" key="2">
    <source>
        <dbReference type="ARBA" id="ARBA00013079"/>
    </source>
</evidence>
<evidence type="ECO:0000256" key="4">
    <source>
        <dbReference type="ARBA" id="ARBA00023239"/>
    </source>
</evidence>
<feature type="binding site" evidence="6">
    <location>
        <position position="117"/>
    </location>
    <ligand>
        <name>Fe(3+)</name>
        <dbReference type="ChEBI" id="CHEBI:29034"/>
    </ligand>
</feature>
<dbReference type="InterPro" id="IPR036648">
    <property type="entry name" value="CN_Hdrase_a/SCN_Hdrase_g_sf"/>
</dbReference>
<dbReference type="EMBL" id="FRDL01000003">
    <property type="protein sequence ID" value="SHN61027.1"/>
    <property type="molecule type" value="Genomic_DNA"/>
</dbReference>
<feature type="binding site" evidence="6">
    <location>
        <position position="122"/>
    </location>
    <ligand>
        <name>Fe(3+)</name>
        <dbReference type="ChEBI" id="CHEBI:29034"/>
    </ligand>
</feature>
<proteinExistence type="inferred from homology"/>
<gene>
    <name evidence="9" type="ORF">SAMN05216200_103129</name>
</gene>
<dbReference type="STRING" id="1189325.SAMN04488119_101128"/>
<feature type="binding site" evidence="6">
    <location>
        <position position="120"/>
    </location>
    <ligand>
        <name>Fe(3+)</name>
        <dbReference type="ChEBI" id="CHEBI:29034"/>
    </ligand>
</feature>
<feature type="region of interest" description="Disordered" evidence="7">
    <location>
        <begin position="1"/>
        <end position="23"/>
    </location>
</feature>